<dbReference type="EMBL" id="ASHM01137035">
    <property type="protein sequence ID" value="PNX60509.1"/>
    <property type="molecule type" value="Genomic_DNA"/>
</dbReference>
<comment type="caution">
    <text evidence="1">The sequence shown here is derived from an EMBL/GenBank/DDBJ whole genome shotgun (WGS) entry which is preliminary data.</text>
</comment>
<evidence type="ECO:0000313" key="2">
    <source>
        <dbReference type="Proteomes" id="UP000236291"/>
    </source>
</evidence>
<gene>
    <name evidence="1" type="ORF">L195_g060214</name>
</gene>
<reference evidence="1 2" key="1">
    <citation type="journal article" date="2014" name="Am. J. Bot.">
        <title>Genome assembly and annotation for red clover (Trifolium pratense; Fabaceae).</title>
        <authorList>
            <person name="Istvanek J."/>
            <person name="Jaros M."/>
            <person name="Krenek A."/>
            <person name="Repkova J."/>
        </authorList>
    </citation>
    <scope>NUCLEOTIDE SEQUENCE [LARGE SCALE GENOMIC DNA]</scope>
    <source>
        <strain evidence="2">cv. Tatra</strain>
        <tissue evidence="1">Young leaves</tissue>
    </source>
</reference>
<protein>
    <submittedName>
        <fullName evidence="1">Uncharacterized protein</fullName>
    </submittedName>
</protein>
<proteinExistence type="predicted"/>
<reference evidence="1 2" key="2">
    <citation type="journal article" date="2017" name="Front. Plant Sci.">
        <title>Gene Classification and Mining of Molecular Markers Useful in Red Clover (Trifolium pratense) Breeding.</title>
        <authorList>
            <person name="Istvanek J."/>
            <person name="Dluhosova J."/>
            <person name="Dluhos P."/>
            <person name="Patkova L."/>
            <person name="Nedelnik J."/>
            <person name="Repkova J."/>
        </authorList>
    </citation>
    <scope>NUCLEOTIDE SEQUENCE [LARGE SCALE GENOMIC DNA]</scope>
    <source>
        <strain evidence="2">cv. Tatra</strain>
        <tissue evidence="1">Young leaves</tissue>
    </source>
</reference>
<organism evidence="1 2">
    <name type="scientific">Trifolium pratense</name>
    <name type="common">Red clover</name>
    <dbReference type="NCBI Taxonomy" id="57577"/>
    <lineage>
        <taxon>Eukaryota</taxon>
        <taxon>Viridiplantae</taxon>
        <taxon>Streptophyta</taxon>
        <taxon>Embryophyta</taxon>
        <taxon>Tracheophyta</taxon>
        <taxon>Spermatophyta</taxon>
        <taxon>Magnoliopsida</taxon>
        <taxon>eudicotyledons</taxon>
        <taxon>Gunneridae</taxon>
        <taxon>Pentapetalae</taxon>
        <taxon>rosids</taxon>
        <taxon>fabids</taxon>
        <taxon>Fabales</taxon>
        <taxon>Fabaceae</taxon>
        <taxon>Papilionoideae</taxon>
        <taxon>50 kb inversion clade</taxon>
        <taxon>NPAAA clade</taxon>
        <taxon>Hologalegina</taxon>
        <taxon>IRL clade</taxon>
        <taxon>Trifolieae</taxon>
        <taxon>Trifolium</taxon>
    </lineage>
</organism>
<dbReference type="Proteomes" id="UP000236291">
    <property type="component" value="Unassembled WGS sequence"/>
</dbReference>
<sequence>EDRFGWVAYRPTGDHRRFELLPIVSGSPFDWRPDAVKPDCTELSIIRCSAQARMVRTYSIYDQYE</sequence>
<feature type="non-terminal residue" evidence="1">
    <location>
        <position position="1"/>
    </location>
</feature>
<evidence type="ECO:0000313" key="1">
    <source>
        <dbReference type="EMBL" id="PNX60509.1"/>
    </source>
</evidence>
<accession>A0A2K3K2I2</accession>
<dbReference type="AlphaFoldDB" id="A0A2K3K2I2"/>
<name>A0A2K3K2I2_TRIPR</name>